<feature type="transmembrane region" description="Helical" evidence="5">
    <location>
        <begin position="49"/>
        <end position="73"/>
    </location>
</feature>
<dbReference type="Gene3D" id="3.90.550.10">
    <property type="entry name" value="Spore Coat Polysaccharide Biosynthesis Protein SpsA, Chain A"/>
    <property type="match status" value="1"/>
</dbReference>
<name>A0AAD8MXJ2_9APIA</name>
<reference evidence="6" key="1">
    <citation type="submission" date="2023-02" db="EMBL/GenBank/DDBJ databases">
        <title>Genome of toxic invasive species Heracleum sosnowskyi carries increased number of genes despite the absence of recent whole-genome duplications.</title>
        <authorList>
            <person name="Schelkunov M."/>
            <person name="Shtratnikova V."/>
            <person name="Makarenko M."/>
            <person name="Klepikova A."/>
            <person name="Omelchenko D."/>
            <person name="Novikova G."/>
            <person name="Obukhova E."/>
            <person name="Bogdanov V."/>
            <person name="Penin A."/>
            <person name="Logacheva M."/>
        </authorList>
    </citation>
    <scope>NUCLEOTIDE SEQUENCE</scope>
    <source>
        <strain evidence="6">Hsosn_3</strain>
        <tissue evidence="6">Leaf</tissue>
    </source>
</reference>
<sequence>MKKYYISATGIKRLNISSGAAGGSGLWGVMKGKASASLPAKTRISQRPIMLPIVLVLAILLPFLFLRVAFFVIESASGCSSSLDCMGPKLFGGSDSSRLREQLTKALLEANNDDEVIERKLGVSPESFSDLIKDVMSSRQDIKAFALRTKAMIASMEHKVQSARRHEFIYWHLASHGVPKSLHCLHLKLAEEYAVNAIARSSLPSPEYVSRLTDPSFYHIVLLTDNVVAASVSITSAIKNSVSPEKMVFHLVTDKKTYTPMHAWFAKFPIKSAVLEVKGLHQYDWSHEVNYGVKEMLEIHRLIWSHTYEKLKEGFNTVGYHERKLEVISPRCISLLNHLRIYAPELFPDLNKIIFLDDDVVVQHDLSALWQVDLNGKVVGAVFDSECGLDCCPGRKYKDYFNFSNSFIASNLNEDQCGWLYGMNVFNLEAWRNTNITETYHHWLKFNLRSGLDLWNPGALPPALLAFSGLVHPIHPSWHLAGLGYRFPRVGLETVKAAAVLHYSGPAKPWLEIGDPEVRSLWTRHLNYSNEIFRKCRIVE</sequence>
<comment type="pathway">
    <text evidence="1 5">Glycan metabolism; pectin biosynthesis.</text>
</comment>
<dbReference type="GO" id="GO:0000139">
    <property type="term" value="C:Golgi membrane"/>
    <property type="evidence" value="ECO:0007669"/>
    <property type="project" value="UniProtKB-SubCell"/>
</dbReference>
<gene>
    <name evidence="6" type="ORF">POM88_016949</name>
</gene>
<keyword evidence="5" id="KW-0961">Cell wall biogenesis/degradation</keyword>
<dbReference type="EC" id="2.4.1.-" evidence="5"/>
<evidence type="ECO:0000256" key="2">
    <source>
        <dbReference type="ARBA" id="ARBA00006351"/>
    </source>
</evidence>
<dbReference type="EMBL" id="JAUIZM010000004">
    <property type="protein sequence ID" value="KAK1388771.1"/>
    <property type="molecule type" value="Genomic_DNA"/>
</dbReference>
<proteinExistence type="inferred from homology"/>
<dbReference type="GO" id="GO:0071555">
    <property type="term" value="P:cell wall organization"/>
    <property type="evidence" value="ECO:0007669"/>
    <property type="project" value="UniProtKB-KW"/>
</dbReference>
<dbReference type="InterPro" id="IPR029993">
    <property type="entry name" value="GAUT"/>
</dbReference>
<evidence type="ECO:0000313" key="7">
    <source>
        <dbReference type="Proteomes" id="UP001237642"/>
    </source>
</evidence>
<evidence type="ECO:0000256" key="4">
    <source>
        <dbReference type="ARBA" id="ARBA00022679"/>
    </source>
</evidence>
<dbReference type="SUPFAM" id="SSF53448">
    <property type="entry name" value="Nucleotide-diphospho-sugar transferases"/>
    <property type="match status" value="1"/>
</dbReference>
<comment type="caution">
    <text evidence="6">The sequence shown here is derived from an EMBL/GenBank/DDBJ whole genome shotgun (WGS) entry which is preliminary data.</text>
</comment>
<evidence type="ECO:0000313" key="6">
    <source>
        <dbReference type="EMBL" id="KAK1388771.1"/>
    </source>
</evidence>
<comment type="subcellular location">
    <subcellularLocation>
        <location evidence="5">Golgi apparatus membrane</location>
        <topology evidence="5">Single-pass type II membrane protein</topology>
    </subcellularLocation>
</comment>
<accession>A0AAD8MXJ2</accession>
<comment type="similarity">
    <text evidence="2 5">Belongs to the glycosyltransferase 8 family.</text>
</comment>
<reference evidence="6" key="2">
    <citation type="submission" date="2023-05" db="EMBL/GenBank/DDBJ databases">
        <authorList>
            <person name="Schelkunov M.I."/>
        </authorList>
    </citation>
    <scope>NUCLEOTIDE SEQUENCE</scope>
    <source>
        <strain evidence="6">Hsosn_3</strain>
        <tissue evidence="6">Leaf</tissue>
    </source>
</reference>
<keyword evidence="5" id="KW-0333">Golgi apparatus</keyword>
<dbReference type="PANTHER" id="PTHR32116">
    <property type="entry name" value="GALACTURONOSYLTRANSFERASE 4-RELATED"/>
    <property type="match status" value="1"/>
</dbReference>
<keyword evidence="5" id="KW-1133">Transmembrane helix</keyword>
<dbReference type="PANTHER" id="PTHR32116:SF30">
    <property type="entry name" value="GALACTURONOSYLTRANSFERASE 15-RELATED"/>
    <property type="match status" value="1"/>
</dbReference>
<dbReference type="AlphaFoldDB" id="A0AAD8MXJ2"/>
<dbReference type="Proteomes" id="UP001237642">
    <property type="component" value="Unassembled WGS sequence"/>
</dbReference>
<keyword evidence="5" id="KW-0472">Membrane</keyword>
<dbReference type="InterPro" id="IPR029044">
    <property type="entry name" value="Nucleotide-diphossugar_trans"/>
</dbReference>
<dbReference type="Pfam" id="PF01501">
    <property type="entry name" value="Glyco_transf_8"/>
    <property type="match status" value="1"/>
</dbReference>
<evidence type="ECO:0000256" key="1">
    <source>
        <dbReference type="ARBA" id="ARBA00004877"/>
    </source>
</evidence>
<protein>
    <recommendedName>
        <fullName evidence="5">Hexosyltransferase</fullName>
        <ecNumber evidence="5">2.4.1.-</ecNumber>
    </recommendedName>
</protein>
<dbReference type="InterPro" id="IPR002495">
    <property type="entry name" value="Glyco_trans_8"/>
</dbReference>
<keyword evidence="7" id="KW-1185">Reference proteome</keyword>
<keyword evidence="4" id="KW-0808">Transferase</keyword>
<organism evidence="6 7">
    <name type="scientific">Heracleum sosnowskyi</name>
    <dbReference type="NCBI Taxonomy" id="360622"/>
    <lineage>
        <taxon>Eukaryota</taxon>
        <taxon>Viridiplantae</taxon>
        <taxon>Streptophyta</taxon>
        <taxon>Embryophyta</taxon>
        <taxon>Tracheophyta</taxon>
        <taxon>Spermatophyta</taxon>
        <taxon>Magnoliopsida</taxon>
        <taxon>eudicotyledons</taxon>
        <taxon>Gunneridae</taxon>
        <taxon>Pentapetalae</taxon>
        <taxon>asterids</taxon>
        <taxon>campanulids</taxon>
        <taxon>Apiales</taxon>
        <taxon>Apiaceae</taxon>
        <taxon>Apioideae</taxon>
        <taxon>apioid superclade</taxon>
        <taxon>Tordylieae</taxon>
        <taxon>Tordyliinae</taxon>
        <taxon>Heracleum</taxon>
    </lineage>
</organism>
<evidence type="ECO:0000256" key="3">
    <source>
        <dbReference type="ARBA" id="ARBA00022676"/>
    </source>
</evidence>
<keyword evidence="5" id="KW-0812">Transmembrane</keyword>
<keyword evidence="3 5" id="KW-0328">Glycosyltransferase</keyword>
<dbReference type="GO" id="GO:0047262">
    <property type="term" value="F:polygalacturonate 4-alpha-galacturonosyltransferase activity"/>
    <property type="evidence" value="ECO:0007669"/>
    <property type="project" value="InterPro"/>
</dbReference>
<evidence type="ECO:0000256" key="5">
    <source>
        <dbReference type="RuleBase" id="RU362027"/>
    </source>
</evidence>